<feature type="domain" description="Fibrobacter succinogenes major paralogous" evidence="1">
    <location>
        <begin position="53"/>
        <end position="243"/>
    </location>
</feature>
<protein>
    <recommendedName>
        <fullName evidence="1">Fibrobacter succinogenes major paralogous domain-containing protein</fullName>
    </recommendedName>
</protein>
<name>A0A0H4P8E7_9BACT</name>
<evidence type="ECO:0000313" key="2">
    <source>
        <dbReference type="EMBL" id="AKP50736.1"/>
    </source>
</evidence>
<evidence type="ECO:0000259" key="1">
    <source>
        <dbReference type="Pfam" id="PF09603"/>
    </source>
</evidence>
<dbReference type="KEGG" id="camu:CA2015_1288"/>
<proteinExistence type="predicted"/>
<organism evidence="2 3">
    <name type="scientific">Cyclobacterium amurskyense</name>
    <dbReference type="NCBI Taxonomy" id="320787"/>
    <lineage>
        <taxon>Bacteria</taxon>
        <taxon>Pseudomonadati</taxon>
        <taxon>Bacteroidota</taxon>
        <taxon>Cytophagia</taxon>
        <taxon>Cytophagales</taxon>
        <taxon>Cyclobacteriaceae</taxon>
        <taxon>Cyclobacterium</taxon>
    </lineage>
</organism>
<gene>
    <name evidence="2" type="ORF">CA2015_1288</name>
</gene>
<dbReference type="STRING" id="320787.CA2015_1288"/>
<evidence type="ECO:0000313" key="3">
    <source>
        <dbReference type="Proteomes" id="UP000036520"/>
    </source>
</evidence>
<accession>A0A0H4P8E7</accession>
<dbReference type="AlphaFoldDB" id="A0A0H4P8E7"/>
<dbReference type="Pfam" id="PF09603">
    <property type="entry name" value="Fib_succ_major"/>
    <property type="match status" value="1"/>
</dbReference>
<dbReference type="InterPro" id="IPR011871">
    <property type="entry name" value="Fib_succ_major"/>
</dbReference>
<dbReference type="NCBIfam" id="TIGR02145">
    <property type="entry name" value="Fib_succ_major"/>
    <property type="match status" value="1"/>
</dbReference>
<keyword evidence="3" id="KW-1185">Reference proteome</keyword>
<dbReference type="EMBL" id="CP012040">
    <property type="protein sequence ID" value="AKP50736.1"/>
    <property type="molecule type" value="Genomic_DNA"/>
</dbReference>
<reference evidence="2 3" key="1">
    <citation type="submission" date="2015-07" db="EMBL/GenBank/DDBJ databases">
        <authorList>
            <person name="Kim K.M."/>
        </authorList>
    </citation>
    <scope>NUCLEOTIDE SEQUENCE [LARGE SCALE GENOMIC DNA]</scope>
    <source>
        <strain evidence="2 3">KCTC 12363</strain>
    </source>
</reference>
<sequence>MGRPKDLKNVFLKVVNNCKYLVILVFFSCLAEPPKTSEYGELYDFDGNKYLTIKIGNQIWMAENLKTTSFSNGDPIQELRSNSEWGRPLNVPEVIKPGWSYYENDPLNNEFHGKFYNWYAIADQRNCCPDGWRIPTKLDFDTMMSFLGDKKEALRKIKKDGDVWPKSDKANNKSGFSAYPSGYRNNGGDFYDLGRITDFWVSDSYINSNNQSVKQGLIISSGVDDYGYNGYSKEWGHSVRCIKH</sequence>
<dbReference type="Proteomes" id="UP000036520">
    <property type="component" value="Chromosome"/>
</dbReference>